<dbReference type="Pfam" id="PF03807">
    <property type="entry name" value="F420_oxidored"/>
    <property type="match status" value="1"/>
</dbReference>
<dbReference type="Gene3D" id="3.40.50.720">
    <property type="entry name" value="NAD(P)-binding Rossmann-like Domain"/>
    <property type="match status" value="1"/>
</dbReference>
<reference evidence="4 5" key="1">
    <citation type="submission" date="2023-07" db="EMBL/GenBank/DDBJ databases">
        <title>Genomic Encyclopedia of Type Strains, Phase IV (KMG-IV): sequencing the most valuable type-strain genomes for metagenomic binning, comparative biology and taxonomic classification.</title>
        <authorList>
            <person name="Goeker M."/>
        </authorList>
    </citation>
    <scope>NUCLEOTIDE SEQUENCE [LARGE SCALE GENOMIC DNA]</scope>
    <source>
        <strain evidence="4 5">NIO-1023</strain>
    </source>
</reference>
<feature type="signal peptide" evidence="2">
    <location>
        <begin position="1"/>
        <end position="19"/>
    </location>
</feature>
<accession>A0ABT9MI02</accession>
<keyword evidence="2" id="KW-0732">Signal</keyword>
<comment type="caution">
    <text evidence="4">The sequence shown here is derived from an EMBL/GenBank/DDBJ whole genome shotgun (WGS) entry which is preliminary data.</text>
</comment>
<keyword evidence="1" id="KW-0560">Oxidoreductase</keyword>
<keyword evidence="5" id="KW-1185">Reference proteome</keyword>
<dbReference type="InterPro" id="IPR028939">
    <property type="entry name" value="P5C_Rdtase_cat_N"/>
</dbReference>
<organism evidence="4 5">
    <name type="scientific">Deinococcus enclensis</name>
    <dbReference type="NCBI Taxonomy" id="1049582"/>
    <lineage>
        <taxon>Bacteria</taxon>
        <taxon>Thermotogati</taxon>
        <taxon>Deinococcota</taxon>
        <taxon>Deinococci</taxon>
        <taxon>Deinococcales</taxon>
        <taxon>Deinococcaceae</taxon>
        <taxon>Deinococcus</taxon>
    </lineage>
</organism>
<evidence type="ECO:0000313" key="4">
    <source>
        <dbReference type="EMBL" id="MDP9766220.1"/>
    </source>
</evidence>
<dbReference type="EMBL" id="JAURUR010000021">
    <property type="protein sequence ID" value="MDP9766220.1"/>
    <property type="molecule type" value="Genomic_DNA"/>
</dbReference>
<evidence type="ECO:0000256" key="2">
    <source>
        <dbReference type="SAM" id="SignalP"/>
    </source>
</evidence>
<dbReference type="Proteomes" id="UP001232163">
    <property type="component" value="Unassembled WGS sequence"/>
</dbReference>
<name>A0ABT9MI02_9DEIO</name>
<dbReference type="PANTHER" id="PTHR14239">
    <property type="entry name" value="DUDULIN-RELATED"/>
    <property type="match status" value="1"/>
</dbReference>
<dbReference type="SUPFAM" id="SSF51735">
    <property type="entry name" value="NAD(P)-binding Rossmann-fold domains"/>
    <property type="match status" value="1"/>
</dbReference>
<evidence type="ECO:0000256" key="1">
    <source>
        <dbReference type="ARBA" id="ARBA00023002"/>
    </source>
</evidence>
<dbReference type="PANTHER" id="PTHR14239:SF10">
    <property type="entry name" value="REDUCTASE"/>
    <property type="match status" value="1"/>
</dbReference>
<proteinExistence type="predicted"/>
<evidence type="ECO:0000259" key="3">
    <source>
        <dbReference type="Pfam" id="PF03807"/>
    </source>
</evidence>
<gene>
    <name evidence="4" type="ORF">QO006_003684</name>
</gene>
<sequence length="264" mass="26860">MSALTLALLAAAAGTAAWALTRKRAAPLALASPADQASLTTAPTSFQRETIMTTTITIIGAGNMGKGIAYVAARGGNSVSIVDRNADDARTLAAEVQAANPGAAVQAATLDGPLGDVVVFATWYTAAQDLARELGERLNGRVVVDISNPLTADFTALAVAGDTSAAEDLARLIPNARVVKAFNTTFAGTLVAGQVAGQPLDVLIAGNDADAKATVADLVTAGGLRGIDAGPLERARQLEGLGFLGIQLQFTQNTNFGSAWKFLA</sequence>
<protein>
    <submittedName>
        <fullName evidence="4">NADPH-dependent F420 reductase</fullName>
    </submittedName>
</protein>
<dbReference type="InterPro" id="IPR036291">
    <property type="entry name" value="NAD(P)-bd_dom_sf"/>
</dbReference>
<dbReference type="InterPro" id="IPR051267">
    <property type="entry name" value="STEAP_metalloreductase"/>
</dbReference>
<feature type="domain" description="Pyrroline-5-carboxylate reductase catalytic N-terminal" evidence="3">
    <location>
        <begin position="55"/>
        <end position="149"/>
    </location>
</feature>
<evidence type="ECO:0000313" key="5">
    <source>
        <dbReference type="Proteomes" id="UP001232163"/>
    </source>
</evidence>
<feature type="chain" id="PRO_5046509771" evidence="2">
    <location>
        <begin position="20"/>
        <end position="264"/>
    </location>
</feature>
<dbReference type="RefSeq" id="WP_307469223.1">
    <property type="nucleotide sequence ID" value="NZ_JAURUR010000021.1"/>
</dbReference>